<evidence type="ECO:0000313" key="4">
    <source>
        <dbReference type="EMBL" id="QDY79674.1"/>
    </source>
</evidence>
<dbReference type="SUPFAM" id="SSF55486">
    <property type="entry name" value="Metalloproteases ('zincins'), catalytic domain"/>
    <property type="match status" value="1"/>
</dbReference>
<sequence length="301" mass="32086">MADRRLPTAPHPGSSRRSHRTAPRGGRRARRGRRSPAAAALRVLLLLVCTGAVGWAGLALLPDRAADDGATPPPRPTAPVNDGPTPSAPPSRPSAAAEPPSRGEDRPAAQARYPVNGPGTYTWAKGTGTRAGTKGRLVRYGVKLEDGTGLDVDELAAEIDGILRDPRGWTRQGAASFQRVGSPPYDMLVHVVSPGTTDRLCGRWGLKTEGRVNCANAPHLVVNVRRWIELSPQYRGRPADYHALIINHEAGHVLGHGHRGCPGRGRPAPAMMQQIKGLKGCTANPWVYDRAGKLIDGPPEP</sequence>
<evidence type="ECO:0000256" key="1">
    <source>
        <dbReference type="SAM" id="MobiDB-lite"/>
    </source>
</evidence>
<feature type="region of interest" description="Disordered" evidence="1">
    <location>
        <begin position="66"/>
        <end position="131"/>
    </location>
</feature>
<evidence type="ECO:0000256" key="2">
    <source>
        <dbReference type="SAM" id="Phobius"/>
    </source>
</evidence>
<protein>
    <submittedName>
        <fullName evidence="4">DUF3152 domain-containing protein</fullName>
    </submittedName>
</protein>
<dbReference type="Proteomes" id="UP000320580">
    <property type="component" value="Chromosome"/>
</dbReference>
<dbReference type="RefSeq" id="WP_146482959.1">
    <property type="nucleotide sequence ID" value="NZ_CP042266.1"/>
</dbReference>
<keyword evidence="2" id="KW-1133">Transmembrane helix</keyword>
<accession>A0A5B8JH68</accession>
<dbReference type="KEGG" id="sqz:FQU76_27590"/>
<feature type="region of interest" description="Disordered" evidence="1">
    <location>
        <begin position="1"/>
        <end position="36"/>
    </location>
</feature>
<dbReference type="AlphaFoldDB" id="A0A5B8JH68"/>
<proteinExistence type="predicted"/>
<keyword evidence="2" id="KW-0812">Transmembrane</keyword>
<evidence type="ECO:0000259" key="3">
    <source>
        <dbReference type="Pfam" id="PF11350"/>
    </source>
</evidence>
<dbReference type="InterPro" id="IPR022603">
    <property type="entry name" value="DUF3152"/>
</dbReference>
<keyword evidence="2" id="KW-0472">Membrane</keyword>
<dbReference type="Pfam" id="PF11350">
    <property type="entry name" value="DUF3152"/>
    <property type="match status" value="1"/>
</dbReference>
<feature type="transmembrane region" description="Helical" evidence="2">
    <location>
        <begin position="37"/>
        <end position="61"/>
    </location>
</feature>
<feature type="compositionally biased region" description="Basic residues" evidence="1">
    <location>
        <begin position="14"/>
        <end position="34"/>
    </location>
</feature>
<dbReference type="OrthoDB" id="9779865at2"/>
<keyword evidence="5" id="KW-1185">Reference proteome</keyword>
<feature type="compositionally biased region" description="Low complexity" evidence="1">
    <location>
        <begin position="122"/>
        <end position="131"/>
    </location>
</feature>
<name>A0A5B8JH68_9ACTN</name>
<gene>
    <name evidence="4" type="ORF">FQU76_27590</name>
</gene>
<reference evidence="4 5" key="1">
    <citation type="submission" date="2019-07" db="EMBL/GenBank/DDBJ databases">
        <authorList>
            <person name="Zhu P."/>
        </authorList>
    </citation>
    <scope>NUCLEOTIDE SEQUENCE [LARGE SCALE GENOMIC DNA]</scope>
    <source>
        <strain evidence="4 5">SSL-25</strain>
    </source>
</reference>
<feature type="domain" description="DUF3152" evidence="3">
    <location>
        <begin position="112"/>
        <end position="278"/>
    </location>
</feature>
<organism evidence="4 5">
    <name type="scientific">Streptomyces qinzhouensis</name>
    <dbReference type="NCBI Taxonomy" id="2599401"/>
    <lineage>
        <taxon>Bacteria</taxon>
        <taxon>Bacillati</taxon>
        <taxon>Actinomycetota</taxon>
        <taxon>Actinomycetes</taxon>
        <taxon>Kitasatosporales</taxon>
        <taxon>Streptomycetaceae</taxon>
        <taxon>Streptomyces</taxon>
    </lineage>
</organism>
<dbReference type="EMBL" id="CP042266">
    <property type="protein sequence ID" value="QDY79674.1"/>
    <property type="molecule type" value="Genomic_DNA"/>
</dbReference>
<evidence type="ECO:0000313" key="5">
    <source>
        <dbReference type="Proteomes" id="UP000320580"/>
    </source>
</evidence>